<evidence type="ECO:0000313" key="1">
    <source>
        <dbReference type="EMBL" id="AFZ20357.1"/>
    </source>
</evidence>
<dbReference type="PATRIC" id="fig|1173027.3.peg.5190"/>
<dbReference type="HOGENOM" id="CLU_120382_0_0_3"/>
<dbReference type="AlphaFoldDB" id="K9WLD7"/>
<dbReference type="Proteomes" id="UP000010471">
    <property type="component" value="Chromosome"/>
</dbReference>
<dbReference type="OrthoDB" id="530636at2"/>
<proteinExistence type="predicted"/>
<accession>K9WLD7</accession>
<sequence>MGLTDGLNDSNKKDSLVADTVNLMDEHVNAKSGLGGMAWKAAYGTVKGVKPGYIEGAVERLLPECLVALDPMWSEGVQAGDPVQHLSQNSSRAADALLGITDARIEKTSNGMVRSAYKQLRGSAKNEVETAVPSLAKIIDKYTKS</sequence>
<dbReference type="Pfam" id="PF21893">
    <property type="entry name" value="DUF6918"/>
    <property type="match status" value="1"/>
</dbReference>
<reference evidence="1 2" key="1">
    <citation type="submission" date="2012-06" db="EMBL/GenBank/DDBJ databases">
        <title>Finished chromosome of genome of Microcoleus sp. PCC 7113.</title>
        <authorList>
            <consortium name="US DOE Joint Genome Institute"/>
            <person name="Gugger M."/>
            <person name="Coursin T."/>
            <person name="Rippka R."/>
            <person name="Tandeau De Marsac N."/>
            <person name="Huntemann M."/>
            <person name="Wei C.-L."/>
            <person name="Han J."/>
            <person name="Detter J.C."/>
            <person name="Han C."/>
            <person name="Tapia R."/>
            <person name="Chen A."/>
            <person name="Kyrpides N."/>
            <person name="Mavromatis K."/>
            <person name="Markowitz V."/>
            <person name="Szeto E."/>
            <person name="Ivanova N."/>
            <person name="Pagani I."/>
            <person name="Pati A."/>
            <person name="Goodwin L."/>
            <person name="Nordberg H.P."/>
            <person name="Cantor M.N."/>
            <person name="Hua S.X."/>
            <person name="Woyke T."/>
            <person name="Kerfeld C.A."/>
        </authorList>
    </citation>
    <scope>NUCLEOTIDE SEQUENCE [LARGE SCALE GENOMIC DNA]</scope>
    <source>
        <strain evidence="1 2">PCC 7113</strain>
    </source>
</reference>
<dbReference type="eggNOG" id="ENOG5032TXI">
    <property type="taxonomic scope" value="Bacteria"/>
</dbReference>
<keyword evidence="2" id="KW-1185">Reference proteome</keyword>
<protein>
    <submittedName>
        <fullName evidence="1">Uncharacterized protein</fullName>
    </submittedName>
</protein>
<gene>
    <name evidence="1" type="ORF">Mic7113_4684</name>
</gene>
<dbReference type="InterPro" id="IPR054211">
    <property type="entry name" value="DUF6918"/>
</dbReference>
<dbReference type="EMBL" id="CP003630">
    <property type="protein sequence ID" value="AFZ20357.1"/>
    <property type="molecule type" value="Genomic_DNA"/>
</dbReference>
<dbReference type="RefSeq" id="WP_015184492.1">
    <property type="nucleotide sequence ID" value="NC_019738.1"/>
</dbReference>
<evidence type="ECO:0000313" key="2">
    <source>
        <dbReference type="Proteomes" id="UP000010471"/>
    </source>
</evidence>
<name>K9WLD7_9CYAN</name>
<dbReference type="KEGG" id="mic:Mic7113_4684"/>
<dbReference type="STRING" id="1173027.Mic7113_4684"/>
<organism evidence="1 2">
    <name type="scientific">Allocoleopsis franciscana PCC 7113</name>
    <dbReference type="NCBI Taxonomy" id="1173027"/>
    <lineage>
        <taxon>Bacteria</taxon>
        <taxon>Bacillati</taxon>
        <taxon>Cyanobacteriota</taxon>
        <taxon>Cyanophyceae</taxon>
        <taxon>Coleofasciculales</taxon>
        <taxon>Coleofasciculaceae</taxon>
        <taxon>Allocoleopsis</taxon>
        <taxon>Allocoleopsis franciscana</taxon>
    </lineage>
</organism>